<evidence type="ECO:0000256" key="2">
    <source>
        <dbReference type="ARBA" id="ARBA00023130"/>
    </source>
</evidence>
<proteinExistence type="predicted"/>
<dbReference type="GO" id="GO:0005576">
    <property type="term" value="C:extracellular region"/>
    <property type="evidence" value="ECO:0007669"/>
    <property type="project" value="UniProtKB-ARBA"/>
</dbReference>
<evidence type="ECO:0000313" key="6">
    <source>
        <dbReference type="Proteomes" id="UP000545332"/>
    </source>
</evidence>
<gene>
    <name evidence="5" type="primary">Hvm53</name>
    <name evidence="5" type="ORF">CRYSOU_R14885</name>
</gene>
<dbReference type="InterPro" id="IPR007110">
    <property type="entry name" value="Ig-like_dom"/>
</dbReference>
<keyword evidence="3" id="KW-1280">Immunoglobulin</keyword>
<dbReference type="GO" id="GO:0019814">
    <property type="term" value="C:immunoglobulin complex"/>
    <property type="evidence" value="ECO:0007669"/>
    <property type="project" value="UniProtKB-KW"/>
</dbReference>
<evidence type="ECO:0000256" key="3">
    <source>
        <dbReference type="ARBA" id="ARBA00043265"/>
    </source>
</evidence>
<evidence type="ECO:0000256" key="1">
    <source>
        <dbReference type="ARBA" id="ARBA00022859"/>
    </source>
</evidence>
<dbReference type="SUPFAM" id="SSF48726">
    <property type="entry name" value="Immunoglobulin"/>
    <property type="match status" value="1"/>
</dbReference>
<dbReference type="PROSITE" id="PS50835">
    <property type="entry name" value="IG_LIKE"/>
    <property type="match status" value="1"/>
</dbReference>
<evidence type="ECO:0000259" key="4">
    <source>
        <dbReference type="PROSITE" id="PS50835"/>
    </source>
</evidence>
<keyword evidence="2" id="KW-1064">Adaptive immunity</keyword>
<organism evidence="5 6">
    <name type="scientific">Crypturellus soui</name>
    <dbReference type="NCBI Taxonomy" id="458187"/>
    <lineage>
        <taxon>Eukaryota</taxon>
        <taxon>Metazoa</taxon>
        <taxon>Chordata</taxon>
        <taxon>Craniata</taxon>
        <taxon>Vertebrata</taxon>
        <taxon>Euteleostomi</taxon>
        <taxon>Archelosauria</taxon>
        <taxon>Archosauria</taxon>
        <taxon>Dinosauria</taxon>
        <taxon>Saurischia</taxon>
        <taxon>Theropoda</taxon>
        <taxon>Coelurosauria</taxon>
        <taxon>Aves</taxon>
        <taxon>Palaeognathae</taxon>
        <taxon>Tinamiformes</taxon>
        <taxon>Tinamidae</taxon>
        <taxon>Crypturellus</taxon>
    </lineage>
</organism>
<dbReference type="Proteomes" id="UP000545332">
    <property type="component" value="Unassembled WGS sequence"/>
</dbReference>
<name>A0A7K4KUQ6_9AVES</name>
<dbReference type="PANTHER" id="PTHR23266">
    <property type="entry name" value="IMMUNOGLOBULIN HEAVY CHAIN"/>
    <property type="match status" value="1"/>
</dbReference>
<dbReference type="GO" id="GO:0002250">
    <property type="term" value="P:adaptive immune response"/>
    <property type="evidence" value="ECO:0007669"/>
    <property type="project" value="UniProtKB-KW"/>
</dbReference>
<dbReference type="InterPro" id="IPR013783">
    <property type="entry name" value="Ig-like_fold"/>
</dbReference>
<sequence>TFSSFYMWWIRQPPWKGLERVAAMNSGGGGPWYTPTVQGRFTILRDNGQSSLYLQMNSLKVEDTATYYC</sequence>
<dbReference type="Pfam" id="PF07686">
    <property type="entry name" value="V-set"/>
    <property type="match status" value="1"/>
</dbReference>
<comment type="caution">
    <text evidence="5">The sequence shown here is derived from an EMBL/GenBank/DDBJ whole genome shotgun (WGS) entry which is preliminary data.</text>
</comment>
<accession>A0A7K4KUQ6</accession>
<dbReference type="InterPro" id="IPR050199">
    <property type="entry name" value="IgHV"/>
</dbReference>
<dbReference type="EMBL" id="VWPX01018488">
    <property type="protein sequence ID" value="NWI20150.1"/>
    <property type="molecule type" value="Genomic_DNA"/>
</dbReference>
<dbReference type="InterPro" id="IPR036179">
    <property type="entry name" value="Ig-like_dom_sf"/>
</dbReference>
<evidence type="ECO:0000313" key="5">
    <source>
        <dbReference type="EMBL" id="NWI20150.1"/>
    </source>
</evidence>
<feature type="non-terminal residue" evidence="5">
    <location>
        <position position="69"/>
    </location>
</feature>
<protein>
    <submittedName>
        <fullName evidence="5">HVM53 protein</fullName>
    </submittedName>
</protein>
<dbReference type="SMART" id="SM00406">
    <property type="entry name" value="IGv"/>
    <property type="match status" value="1"/>
</dbReference>
<keyword evidence="1" id="KW-0391">Immunity</keyword>
<dbReference type="Gene3D" id="2.60.40.10">
    <property type="entry name" value="Immunoglobulins"/>
    <property type="match status" value="1"/>
</dbReference>
<reference evidence="5 6" key="1">
    <citation type="submission" date="2019-09" db="EMBL/GenBank/DDBJ databases">
        <title>Bird 10,000 Genomes (B10K) Project - Family phase.</title>
        <authorList>
            <person name="Zhang G."/>
        </authorList>
    </citation>
    <scope>NUCLEOTIDE SEQUENCE [LARGE SCALE GENOMIC DNA]</scope>
    <source>
        <strain evidence="5">B10K-MSB-42743</strain>
        <tissue evidence="5">Heart</tissue>
    </source>
</reference>
<feature type="non-terminal residue" evidence="5">
    <location>
        <position position="1"/>
    </location>
</feature>
<dbReference type="OrthoDB" id="8865476at2759"/>
<keyword evidence="6" id="KW-1185">Reference proteome</keyword>
<dbReference type="InterPro" id="IPR013106">
    <property type="entry name" value="Ig_V-set"/>
</dbReference>
<feature type="domain" description="Ig-like" evidence="4">
    <location>
        <begin position="1"/>
        <end position="69"/>
    </location>
</feature>
<dbReference type="AlphaFoldDB" id="A0A7K4KUQ6"/>